<dbReference type="EC" id="3.6.5.2" evidence="3"/>
<protein>
    <recommendedName>
        <fullName evidence="3">small monomeric GTPase</fullName>
        <ecNumber evidence="3">3.6.5.2</ecNumber>
    </recommendedName>
</protein>
<dbReference type="InterPro" id="IPR001806">
    <property type="entry name" value="Small_GTPase"/>
</dbReference>
<dbReference type="Proteomes" id="UP000694545">
    <property type="component" value="Unplaced"/>
</dbReference>
<dbReference type="PANTHER" id="PTHR47980">
    <property type="entry name" value="LD44762P"/>
    <property type="match status" value="1"/>
</dbReference>
<dbReference type="PROSITE" id="PS51419">
    <property type="entry name" value="RAB"/>
    <property type="match status" value="1"/>
</dbReference>
<evidence type="ECO:0000256" key="4">
    <source>
        <dbReference type="ARBA" id="ARBA00022741"/>
    </source>
</evidence>
<evidence type="ECO:0000313" key="10">
    <source>
        <dbReference type="Proteomes" id="UP000694545"/>
    </source>
</evidence>
<dbReference type="InterPro" id="IPR050305">
    <property type="entry name" value="Small_GTPase_Rab"/>
</dbReference>
<comment type="catalytic activity">
    <reaction evidence="8">
        <text>GTP + H2O = GDP + phosphate + H(+)</text>
        <dbReference type="Rhea" id="RHEA:19669"/>
        <dbReference type="ChEBI" id="CHEBI:15377"/>
        <dbReference type="ChEBI" id="CHEBI:15378"/>
        <dbReference type="ChEBI" id="CHEBI:37565"/>
        <dbReference type="ChEBI" id="CHEBI:43474"/>
        <dbReference type="ChEBI" id="CHEBI:58189"/>
        <dbReference type="EC" id="3.6.5.2"/>
    </reaction>
    <physiologicalReaction direction="left-to-right" evidence="8">
        <dbReference type="Rhea" id="RHEA:19670"/>
    </physiologicalReaction>
</comment>
<dbReference type="InterPro" id="IPR005225">
    <property type="entry name" value="Small_GTP-bd"/>
</dbReference>
<dbReference type="SMART" id="SM00175">
    <property type="entry name" value="RAB"/>
    <property type="match status" value="1"/>
</dbReference>
<name>A0A8D2KUH8_VARKO</name>
<dbReference type="GO" id="GO:0003925">
    <property type="term" value="F:G protein activity"/>
    <property type="evidence" value="ECO:0007669"/>
    <property type="project" value="UniProtKB-EC"/>
</dbReference>
<evidence type="ECO:0000256" key="7">
    <source>
        <dbReference type="ARBA" id="ARBA00023289"/>
    </source>
</evidence>
<dbReference type="Gene3D" id="3.40.50.300">
    <property type="entry name" value="P-loop containing nucleotide triphosphate hydrolases"/>
    <property type="match status" value="1"/>
</dbReference>
<dbReference type="OMA" id="KVGENTD"/>
<dbReference type="SMART" id="SM00173">
    <property type="entry name" value="RAS"/>
    <property type="match status" value="1"/>
</dbReference>
<keyword evidence="10" id="KW-1185">Reference proteome</keyword>
<dbReference type="NCBIfam" id="TIGR00231">
    <property type="entry name" value="small_GTP"/>
    <property type="match status" value="1"/>
</dbReference>
<keyword evidence="7" id="KW-0636">Prenylation</keyword>
<proteinExistence type="inferred from homology"/>
<dbReference type="FunFam" id="3.40.50.300:FF:001447">
    <property type="entry name" value="Ras-related protein Rab-1B"/>
    <property type="match status" value="1"/>
</dbReference>
<keyword evidence="6" id="KW-0449">Lipoprotein</keyword>
<evidence type="ECO:0000256" key="6">
    <source>
        <dbReference type="ARBA" id="ARBA00023288"/>
    </source>
</evidence>
<dbReference type="Pfam" id="PF00071">
    <property type="entry name" value="Ras"/>
    <property type="match status" value="1"/>
</dbReference>
<evidence type="ECO:0000256" key="3">
    <source>
        <dbReference type="ARBA" id="ARBA00011984"/>
    </source>
</evidence>
<comment type="similarity">
    <text evidence="2">Belongs to the small GTPase superfamily. Rab family.</text>
</comment>
<evidence type="ECO:0000256" key="8">
    <source>
        <dbReference type="ARBA" id="ARBA00047660"/>
    </source>
</evidence>
<keyword evidence="4" id="KW-0547">Nucleotide-binding</keyword>
<evidence type="ECO:0000256" key="1">
    <source>
        <dbReference type="ARBA" id="ARBA00004635"/>
    </source>
</evidence>
<accession>A0A8D2KUH8</accession>
<evidence type="ECO:0000313" key="9">
    <source>
        <dbReference type="Ensembl" id="ENSVKKP00000009059.1"/>
    </source>
</evidence>
<dbReference type="GO" id="GO:0005525">
    <property type="term" value="F:GTP binding"/>
    <property type="evidence" value="ECO:0007669"/>
    <property type="project" value="UniProtKB-KW"/>
</dbReference>
<sequence>MFLFFSFLGIDFKVKTISFNGTTMKLQIWDTAGQERFHTFTTSFFRGAHGFVLVYDITSVESFQEITRWINDIHEKTDENVEIILLGNKCDKETERVIPKSRGEKLAWEYGIPFFETSAKDNINIEDAFSVLAKEILNNSSSLLLDLDVVDLSRKAQKRACCTW</sequence>
<dbReference type="GO" id="GO:0016020">
    <property type="term" value="C:membrane"/>
    <property type="evidence" value="ECO:0007669"/>
    <property type="project" value="UniProtKB-SubCell"/>
</dbReference>
<dbReference type="SMART" id="SM00174">
    <property type="entry name" value="RHO"/>
    <property type="match status" value="1"/>
</dbReference>
<dbReference type="PRINTS" id="PR00449">
    <property type="entry name" value="RASTRNSFRMNG"/>
</dbReference>
<keyword evidence="5" id="KW-0342">GTP-binding</keyword>
<evidence type="ECO:0000256" key="5">
    <source>
        <dbReference type="ARBA" id="ARBA00023134"/>
    </source>
</evidence>
<reference evidence="9" key="2">
    <citation type="submission" date="2025-09" db="UniProtKB">
        <authorList>
            <consortium name="Ensembl"/>
        </authorList>
    </citation>
    <scope>IDENTIFICATION</scope>
</reference>
<dbReference type="PROSITE" id="PS51421">
    <property type="entry name" value="RAS"/>
    <property type="match status" value="1"/>
</dbReference>
<organism evidence="9 10">
    <name type="scientific">Varanus komodoensis</name>
    <name type="common">Komodo dragon</name>
    <dbReference type="NCBI Taxonomy" id="61221"/>
    <lineage>
        <taxon>Eukaryota</taxon>
        <taxon>Metazoa</taxon>
        <taxon>Chordata</taxon>
        <taxon>Craniata</taxon>
        <taxon>Vertebrata</taxon>
        <taxon>Euteleostomi</taxon>
        <taxon>Lepidosauria</taxon>
        <taxon>Squamata</taxon>
        <taxon>Bifurcata</taxon>
        <taxon>Unidentata</taxon>
        <taxon>Episquamata</taxon>
        <taxon>Toxicofera</taxon>
        <taxon>Anguimorpha</taxon>
        <taxon>Paleoanguimorpha</taxon>
        <taxon>Varanoidea</taxon>
        <taxon>Varanidae</taxon>
        <taxon>Varanus</taxon>
    </lineage>
</organism>
<dbReference type="Ensembl" id="ENSVKKT00000009291.1">
    <property type="protein sequence ID" value="ENSVKKP00000009059.1"/>
    <property type="gene ID" value="ENSVKKG00000006434.1"/>
</dbReference>
<dbReference type="SUPFAM" id="SSF52540">
    <property type="entry name" value="P-loop containing nucleoside triphosphate hydrolases"/>
    <property type="match status" value="1"/>
</dbReference>
<reference evidence="9" key="1">
    <citation type="submission" date="2025-08" db="UniProtKB">
        <authorList>
            <consortium name="Ensembl"/>
        </authorList>
    </citation>
    <scope>IDENTIFICATION</scope>
</reference>
<dbReference type="InterPro" id="IPR027417">
    <property type="entry name" value="P-loop_NTPase"/>
</dbReference>
<evidence type="ECO:0000256" key="2">
    <source>
        <dbReference type="ARBA" id="ARBA00006270"/>
    </source>
</evidence>
<dbReference type="AlphaFoldDB" id="A0A8D2KUH8"/>
<comment type="subcellular location">
    <subcellularLocation>
        <location evidence="1">Membrane</location>
        <topology evidence="1">Lipid-anchor</topology>
    </subcellularLocation>
</comment>